<feature type="region of interest" description="Disordered" evidence="1">
    <location>
        <begin position="311"/>
        <end position="335"/>
    </location>
</feature>
<dbReference type="VEuPathDB" id="TriTrypDB:LMJSD75_270026500"/>
<evidence type="ECO:0000256" key="1">
    <source>
        <dbReference type="SAM" id="MobiDB-lite"/>
    </source>
</evidence>
<organism evidence="3 4">
    <name type="scientific">Leishmania major</name>
    <dbReference type="NCBI Taxonomy" id="5664"/>
    <lineage>
        <taxon>Eukaryota</taxon>
        <taxon>Discoba</taxon>
        <taxon>Euglenozoa</taxon>
        <taxon>Kinetoplastea</taxon>
        <taxon>Metakinetoplastina</taxon>
        <taxon>Trypanosomatida</taxon>
        <taxon>Trypanosomatidae</taxon>
        <taxon>Leishmaniinae</taxon>
        <taxon>Leishmania</taxon>
    </lineage>
</organism>
<feature type="transmembrane region" description="Helical" evidence="2">
    <location>
        <begin position="251"/>
        <end position="273"/>
    </location>
</feature>
<feature type="transmembrane region" description="Helical" evidence="2">
    <location>
        <begin position="70"/>
        <end position="92"/>
    </location>
</feature>
<keyword evidence="2" id="KW-0812">Transmembrane</keyword>
<dbReference type="KEGG" id="lma:LMJF_27_1930"/>
<evidence type="ECO:0000313" key="4">
    <source>
        <dbReference type="Proteomes" id="UP000000542"/>
    </source>
</evidence>
<reference evidence="3 4" key="2">
    <citation type="journal article" date="2011" name="Genome Res.">
        <title>Chromosome and gene copy number variation allow major structural change between species and strains of Leishmania.</title>
        <authorList>
            <person name="Rogers M.B."/>
            <person name="Hilley J.D."/>
            <person name="Dickens N.J."/>
            <person name="Wilkes J."/>
            <person name="Bates P.A."/>
            <person name="Depledge D.P."/>
            <person name="Harris D."/>
            <person name="Her Y."/>
            <person name="Herzyk P."/>
            <person name="Imamura H."/>
            <person name="Otto T.D."/>
            <person name="Sanders M."/>
            <person name="Seeger K."/>
            <person name="Dujardin J.C."/>
            <person name="Berriman M."/>
            <person name="Smith D.F."/>
            <person name="Hertz-Fowler C."/>
            <person name="Mottram J.C."/>
        </authorList>
    </citation>
    <scope>NUCLEOTIDE SEQUENCE [LARGE SCALE GENOMIC DNA]</scope>
    <source>
        <strain evidence="4">MHOM/IL/81/Friedlin</strain>
    </source>
</reference>
<dbReference type="VEuPathDB" id="TriTrypDB:LMJFC_270028800"/>
<proteinExistence type="predicted"/>
<dbReference type="Proteomes" id="UP000000542">
    <property type="component" value="Chromosome 27"/>
</dbReference>
<dbReference type="eggNOG" id="ENOG502SI3R">
    <property type="taxonomic scope" value="Eukaryota"/>
</dbReference>
<keyword evidence="4" id="KW-1185">Reference proteome</keyword>
<feature type="transmembrane region" description="Helical" evidence="2">
    <location>
        <begin position="115"/>
        <end position="142"/>
    </location>
</feature>
<name>E9ADH2_LEIMA</name>
<protein>
    <submittedName>
        <fullName evidence="3">Uncharacterized protein</fullName>
    </submittedName>
</protein>
<keyword evidence="2" id="KW-1133">Transmembrane helix</keyword>
<sequence length="354" mass="38746">MSAHNPKAVAAIPVAVIPPGIRRATLSMEAHERNHLAIGMGGEKYLVVHPTYSLAPHLYRRRLLGAVLQTLLEMAVFLFALLGLCTPCIIVHQRKYFALLGGYGGPMTDPPGRNVPLIACSVLMIVLFGFALIVSVTVACCLRCDQRAHVSEELFNRELLELYGAQVHEDGRVHSAGGEPSVLKDEGMWGPCCGFEANERSRRSRNTGISCLQCIVVAAGLILEGVVVYNMRWMYATAVASGKTATYENGFFVSVFALVLRIFQLLFYCYMAFHMLYMGFRRGMPRCQLIRASGSRAAGILSAHGEGASCDEQRAKADSESGYPSKPRYSAVDREGDREMEHIPSACTTLNSCS</sequence>
<evidence type="ECO:0000256" key="2">
    <source>
        <dbReference type="SAM" id="Phobius"/>
    </source>
</evidence>
<dbReference type="RefSeq" id="XP_003722001.1">
    <property type="nucleotide sequence ID" value="XM_003721953.1"/>
</dbReference>
<dbReference type="GeneID" id="12982784"/>
<dbReference type="VEuPathDB" id="TriTrypDB:LMJLV39_270026500"/>
<dbReference type="HOGENOM" id="CLU_784027_0_0_1"/>
<gene>
    <name evidence="3" type="ORF">LMJF_27_1930</name>
</gene>
<dbReference type="AlphaFoldDB" id="E9ADH2"/>
<reference evidence="3 4" key="1">
    <citation type="journal article" date="2005" name="Science">
        <title>The genome of the kinetoplastid parasite, Leishmania major.</title>
        <authorList>
            <person name="Ivens A.C."/>
            <person name="Peacock C.S."/>
            <person name="Worthey E.A."/>
            <person name="Murphy L."/>
            <person name="Aggarwal G."/>
            <person name="Berriman M."/>
            <person name="Sisk E."/>
            <person name="Rajandream M.A."/>
            <person name="Adlem E."/>
            <person name="Aert R."/>
            <person name="Anupama A."/>
            <person name="Apostolou Z."/>
            <person name="Attipoe P."/>
            <person name="Bason N."/>
            <person name="Bauser C."/>
            <person name="Beck A."/>
            <person name="Beverley S.M."/>
            <person name="Bianchettin G."/>
            <person name="Borzym K."/>
            <person name="Bothe G."/>
            <person name="Bruschi C.V."/>
            <person name="Collins M."/>
            <person name="Cadag E."/>
            <person name="Ciarloni L."/>
            <person name="Clayton C."/>
            <person name="Coulson R.M."/>
            <person name="Cronin A."/>
            <person name="Cruz A.K."/>
            <person name="Davies R.M."/>
            <person name="De Gaudenzi J."/>
            <person name="Dobson D.E."/>
            <person name="Duesterhoeft A."/>
            <person name="Fazelina G."/>
            <person name="Fosker N."/>
            <person name="Frasch A.C."/>
            <person name="Fraser A."/>
            <person name="Fuchs M."/>
            <person name="Gabel C."/>
            <person name="Goble A."/>
            <person name="Goffeau A."/>
            <person name="Harris D."/>
            <person name="Hertz-Fowler C."/>
            <person name="Hilbert H."/>
            <person name="Horn D."/>
            <person name="Huang Y."/>
            <person name="Klages S."/>
            <person name="Knights A."/>
            <person name="Kube M."/>
            <person name="Larke N."/>
            <person name="Litvin L."/>
            <person name="Lord A."/>
            <person name="Louie T."/>
            <person name="Marra M."/>
            <person name="Masuy D."/>
            <person name="Matthews K."/>
            <person name="Michaeli S."/>
            <person name="Mottram J.C."/>
            <person name="Muller-Auer S."/>
            <person name="Munden H."/>
            <person name="Nelson S."/>
            <person name="Norbertczak H."/>
            <person name="Oliver K."/>
            <person name="O'neil S."/>
            <person name="Pentony M."/>
            <person name="Pohl T.M."/>
            <person name="Price C."/>
            <person name="Purnelle B."/>
            <person name="Quail M.A."/>
            <person name="Rabbinowitsch E."/>
            <person name="Reinhardt R."/>
            <person name="Rieger M."/>
            <person name="Rinta J."/>
            <person name="Robben J."/>
            <person name="Robertson L."/>
            <person name="Ruiz J.C."/>
            <person name="Rutter S."/>
            <person name="Saunders D."/>
            <person name="Schafer M."/>
            <person name="Schein J."/>
            <person name="Schwartz D.C."/>
            <person name="Seeger K."/>
            <person name="Seyler A."/>
            <person name="Sharp S."/>
            <person name="Shin H."/>
            <person name="Sivam D."/>
            <person name="Squares R."/>
            <person name="Squares S."/>
            <person name="Tosato V."/>
            <person name="Vogt C."/>
            <person name="Volckaert G."/>
            <person name="Wambutt R."/>
            <person name="Warren T."/>
            <person name="Wedler H."/>
            <person name="Woodward J."/>
            <person name="Zhou S."/>
            <person name="Zimmermann W."/>
            <person name="Smith D.F."/>
            <person name="Blackwell J.M."/>
            <person name="Stuart K.D."/>
            <person name="Barrell B."/>
            <person name="Myler P.J."/>
        </authorList>
    </citation>
    <scope>NUCLEOTIDE SEQUENCE [LARGE SCALE GENOMIC DNA]</scope>
    <source>
        <strain evidence="4">MHOM/IL/81/Friedlin</strain>
    </source>
</reference>
<evidence type="ECO:0000313" key="3">
    <source>
        <dbReference type="EMBL" id="CBZ12262.1"/>
    </source>
</evidence>
<dbReference type="VEuPathDB" id="TriTrypDB:LmjF.27.1930"/>
<dbReference type="OMA" id="VYNMRWM"/>
<dbReference type="InParanoid" id="E9ADH2"/>
<dbReference type="EMBL" id="FR796423">
    <property type="protein sequence ID" value="CBZ12262.1"/>
    <property type="molecule type" value="Genomic_DNA"/>
</dbReference>
<feature type="transmembrane region" description="Helical" evidence="2">
    <location>
        <begin position="209"/>
        <end position="231"/>
    </location>
</feature>
<accession>E9ADH2</accession>
<keyword evidence="2" id="KW-0472">Membrane</keyword>